<evidence type="ECO:0000259" key="1">
    <source>
        <dbReference type="Pfam" id="PF02541"/>
    </source>
</evidence>
<dbReference type="InterPro" id="IPR043129">
    <property type="entry name" value="ATPase_NBD"/>
</dbReference>
<comment type="caution">
    <text evidence="2">The sequence shown here is derived from an EMBL/GenBank/DDBJ whole genome shotgun (WGS) entry which is preliminary data.</text>
</comment>
<dbReference type="CDD" id="cd24054">
    <property type="entry name" value="ASKHA_NBD_AaPPX-GppA_MtPPX2-like"/>
    <property type="match status" value="1"/>
</dbReference>
<dbReference type="InterPro" id="IPR050273">
    <property type="entry name" value="GppA/Ppx_hydrolase"/>
</dbReference>
<dbReference type="InterPro" id="IPR003695">
    <property type="entry name" value="Ppx_GppA_N"/>
</dbReference>
<gene>
    <name evidence="2" type="ORF">C7S10_00770</name>
</gene>
<name>A0A2R7Z381_9ACTN</name>
<reference evidence="2 3" key="1">
    <citation type="submission" date="2018-03" db="EMBL/GenBank/DDBJ databases">
        <authorList>
            <person name="Keele B.F."/>
        </authorList>
    </citation>
    <scope>NUCLEOTIDE SEQUENCE [LARGE SCALE GENOMIC DNA]</scope>
    <source>
        <strain evidence="2 3">IB-3</strain>
    </source>
</reference>
<protein>
    <submittedName>
        <fullName evidence="2">Exopolyphosphatase</fullName>
    </submittedName>
</protein>
<dbReference type="GO" id="GO:0016462">
    <property type="term" value="F:pyrophosphatase activity"/>
    <property type="evidence" value="ECO:0007669"/>
    <property type="project" value="TreeGrafter"/>
</dbReference>
<feature type="domain" description="Ppx/GppA phosphatase N-terminal" evidence="1">
    <location>
        <begin position="17"/>
        <end position="300"/>
    </location>
</feature>
<evidence type="ECO:0000313" key="2">
    <source>
        <dbReference type="EMBL" id="PUA83060.1"/>
    </source>
</evidence>
<dbReference type="AlphaFoldDB" id="A0A2R7Z381"/>
<keyword evidence="3" id="KW-1185">Reference proteome</keyword>
<dbReference type="PANTHER" id="PTHR30005">
    <property type="entry name" value="EXOPOLYPHOSPHATASE"/>
    <property type="match status" value="1"/>
</dbReference>
<proteinExistence type="predicted"/>
<dbReference type="Proteomes" id="UP000244867">
    <property type="component" value="Unassembled WGS sequence"/>
</dbReference>
<dbReference type="RefSeq" id="WP_108343243.1">
    <property type="nucleotide sequence ID" value="NZ_PYXZ01000001.1"/>
</dbReference>
<dbReference type="Gene3D" id="3.30.420.40">
    <property type="match status" value="1"/>
</dbReference>
<evidence type="ECO:0000313" key="3">
    <source>
        <dbReference type="Proteomes" id="UP000244867"/>
    </source>
</evidence>
<dbReference type="EMBL" id="PYXZ01000001">
    <property type="protein sequence ID" value="PUA83060.1"/>
    <property type="molecule type" value="Genomic_DNA"/>
</dbReference>
<dbReference type="SUPFAM" id="SSF53067">
    <property type="entry name" value="Actin-like ATPase domain"/>
    <property type="match status" value="2"/>
</dbReference>
<dbReference type="PANTHER" id="PTHR30005:SF13">
    <property type="entry name" value="EXOPOLYPHOSPHATASE 2"/>
    <property type="match status" value="1"/>
</dbReference>
<dbReference type="Gene3D" id="3.30.420.150">
    <property type="entry name" value="Exopolyphosphatase. Domain 2"/>
    <property type="match status" value="1"/>
</dbReference>
<sequence length="304" mass="31885">MRVAAVDCGTNTIKLLIGEHTDAGLEVLVRESSMVRLGQGVDATGRLADEALERAFAAIDTYAALISQHDVETIRFCATSATRDADNAAQFRAGVLARLGVEPEVLSGDEEAAVAFAGAMSNVPDEAARPILVVDIGGGSTEVVLGDDAGVVAARSMDVGSVRLHERHVRHDPATREEIEAVVRDIDDQLDASGVDLAAAATVVGIAGTMTTLAAGVLDLAAYDPEAIDRSVHTHADVHSHVDRLVAMTVAERLALGYMHPGRADVIDAGALIASRVLRRTTVDELLVSESDILEGIAWSLRTA</sequence>
<dbReference type="OrthoDB" id="9793035at2"/>
<organism evidence="2 3">
    <name type="scientific">Nocardioides currus</name>
    <dbReference type="NCBI Taxonomy" id="2133958"/>
    <lineage>
        <taxon>Bacteria</taxon>
        <taxon>Bacillati</taxon>
        <taxon>Actinomycetota</taxon>
        <taxon>Actinomycetes</taxon>
        <taxon>Propionibacteriales</taxon>
        <taxon>Nocardioidaceae</taxon>
        <taxon>Nocardioides</taxon>
    </lineage>
</organism>
<dbReference type="Pfam" id="PF02541">
    <property type="entry name" value="Ppx-GppA"/>
    <property type="match status" value="1"/>
</dbReference>
<accession>A0A2R7Z381</accession>